<dbReference type="Proteomes" id="UP000528460">
    <property type="component" value="Unassembled WGS sequence"/>
</dbReference>
<name>A0A7Y4NF56_9BACT</name>
<gene>
    <name evidence="2" type="ORF">HNS30_19195</name>
</gene>
<dbReference type="Pfam" id="PF19544">
    <property type="entry name" value="DUF6068"/>
    <property type="match status" value="1"/>
</dbReference>
<dbReference type="AlphaFoldDB" id="A0A7Y4NF56"/>
<accession>A0A7Y4NF56</accession>
<protein>
    <recommendedName>
        <fullName evidence="4">Lipoprotein</fullName>
    </recommendedName>
</protein>
<comment type="caution">
    <text evidence="2">The sequence shown here is derived from an EMBL/GenBank/DDBJ whole genome shotgun (WGS) entry which is preliminary data.</text>
</comment>
<evidence type="ECO:0000256" key="1">
    <source>
        <dbReference type="SAM" id="SignalP"/>
    </source>
</evidence>
<organism evidence="2 3">
    <name type="scientific">Corallococcus exercitus</name>
    <dbReference type="NCBI Taxonomy" id="2316736"/>
    <lineage>
        <taxon>Bacteria</taxon>
        <taxon>Pseudomonadati</taxon>
        <taxon>Myxococcota</taxon>
        <taxon>Myxococcia</taxon>
        <taxon>Myxococcales</taxon>
        <taxon>Cystobacterineae</taxon>
        <taxon>Myxococcaceae</taxon>
        <taxon>Corallococcus</taxon>
    </lineage>
</organism>
<dbReference type="InterPro" id="IPR045712">
    <property type="entry name" value="DUF6068"/>
</dbReference>
<proteinExistence type="predicted"/>
<dbReference type="PROSITE" id="PS51257">
    <property type="entry name" value="PROKAR_LIPOPROTEIN"/>
    <property type="match status" value="1"/>
</dbReference>
<sequence length="406" mass="44137">MRSRSFHVLLLLCTALVSGSACVGMKPAPLPPEAAASPWKYARVGDRVEYAFSSSFFNPYIPFDVLAFLQGEIREEPRGRSNQVEGRMALEVVAVRPPWAWLAITFTDDQGRPHPNRALAQAQVLPMRMEESRPHPLSEPVDGTITEERYAAGGQTWDARRIVEDSRVSDGSLEVRVHATAPGPLYLTQGLLEASSTSAGMGDSVSYHLKLQSFRQGTLAAGEVPTLKHPLGPGTWYDVVKTDEGEPPKLHRYCMNAERGQLLTTTWTGSPGTAPPCGDFQGASSFSLGEALLGVITQAALVFPGWPPVPGKVTSTRRETVTLGSHVIPAIVCTQSFDQQAPSDAISQKVQYPEDPWGAGLDGLSSWARFNALAESPYFGPTRDSRQLEYSTALGDWGIWWKDGGN</sequence>
<reference evidence="2 3" key="1">
    <citation type="submission" date="2020-05" db="EMBL/GenBank/DDBJ databases">
        <authorList>
            <person name="Whitworth D."/>
        </authorList>
    </citation>
    <scope>NUCLEOTIDE SEQUENCE [LARGE SCALE GENOMIC DNA]</scope>
    <source>
        <strain evidence="2 3">CA046A</strain>
    </source>
</reference>
<dbReference type="RefSeq" id="WP_171416346.1">
    <property type="nucleotide sequence ID" value="NZ_JABFJW010000143.1"/>
</dbReference>
<evidence type="ECO:0008006" key="4">
    <source>
        <dbReference type="Google" id="ProtNLM"/>
    </source>
</evidence>
<keyword evidence="1" id="KW-0732">Signal</keyword>
<dbReference type="EMBL" id="JABFJW010000143">
    <property type="protein sequence ID" value="NOK11171.1"/>
    <property type="molecule type" value="Genomic_DNA"/>
</dbReference>
<evidence type="ECO:0000313" key="2">
    <source>
        <dbReference type="EMBL" id="NOK11171.1"/>
    </source>
</evidence>
<feature type="signal peptide" evidence="1">
    <location>
        <begin position="1"/>
        <end position="23"/>
    </location>
</feature>
<evidence type="ECO:0000313" key="3">
    <source>
        <dbReference type="Proteomes" id="UP000528460"/>
    </source>
</evidence>
<feature type="chain" id="PRO_5031458078" description="Lipoprotein" evidence="1">
    <location>
        <begin position="24"/>
        <end position="406"/>
    </location>
</feature>